<evidence type="ECO:0000256" key="8">
    <source>
        <dbReference type="ARBA" id="ARBA00048208"/>
    </source>
</evidence>
<proteinExistence type="inferred from homology"/>
<dbReference type="InterPro" id="IPR051047">
    <property type="entry name" value="AccD/PCCB"/>
</dbReference>
<dbReference type="PANTHER" id="PTHR43842:SF2">
    <property type="entry name" value="PROPIONYL-COA CARBOXYLASE BETA CHAIN, MITOCHONDRIAL"/>
    <property type="match status" value="1"/>
</dbReference>
<dbReference type="InterPro" id="IPR034733">
    <property type="entry name" value="AcCoA_carboxyl_beta"/>
</dbReference>
<evidence type="ECO:0000256" key="7">
    <source>
        <dbReference type="ARBA" id="ARBA00042797"/>
    </source>
</evidence>
<comment type="catalytic activity">
    <reaction evidence="8">
        <text>butanoyl-CoA + hydrogencarbonate + ATP = (2S)-ethylmalonyl-CoA + ADP + phosphate + H(+)</text>
        <dbReference type="Rhea" id="RHEA:59520"/>
        <dbReference type="ChEBI" id="CHEBI:15378"/>
        <dbReference type="ChEBI" id="CHEBI:17544"/>
        <dbReference type="ChEBI" id="CHEBI:30616"/>
        <dbReference type="ChEBI" id="CHEBI:43474"/>
        <dbReference type="ChEBI" id="CHEBI:57371"/>
        <dbReference type="ChEBI" id="CHEBI:60909"/>
        <dbReference type="ChEBI" id="CHEBI:456216"/>
    </reaction>
    <physiologicalReaction direction="left-to-right" evidence="8">
        <dbReference type="Rhea" id="RHEA:59521"/>
    </physiologicalReaction>
</comment>
<dbReference type="GO" id="GO:0009062">
    <property type="term" value="P:fatty acid catabolic process"/>
    <property type="evidence" value="ECO:0007669"/>
    <property type="project" value="UniProtKB-ARBA"/>
</dbReference>
<accession>A0AA35XJE2</accession>
<dbReference type="EC" id="6.4.1.3" evidence="4"/>
<protein>
    <recommendedName>
        <fullName evidence="6">Propionyl-CoA carboxylase beta chain, mitochondrial</fullName>
        <ecNumber evidence="4">6.4.1.3</ecNumber>
    </recommendedName>
    <alternativeName>
        <fullName evidence="7">Propanoyl-CoA:carbon dioxide ligase subunit beta</fullName>
    </alternativeName>
</protein>
<comment type="subunit">
    <text evidence="5">The holoenzyme is a dodecamer composed of 6 PCCA/alpha subunits and 6 PCCB/beta subunits.</text>
</comment>
<keyword evidence="14" id="KW-1185">Reference proteome</keyword>
<dbReference type="GO" id="GO:0004658">
    <property type="term" value="F:propionyl-CoA carboxylase activity"/>
    <property type="evidence" value="ECO:0007669"/>
    <property type="project" value="UniProtKB-EC"/>
</dbReference>
<comment type="subunit">
    <text evidence="3">Acetyl-CoA carboxylase is a heterohexamer composed of biotin carboxyl carrier protein, biotin carboxylase and 2 subunits each of ACCase subunit alpha and ACCase plastid-coded subunit beta (accD).</text>
</comment>
<gene>
    <name evidence="13" type="ORF">GBAR_LOCUS29445</name>
</gene>
<evidence type="ECO:0000256" key="3">
    <source>
        <dbReference type="ARBA" id="ARBA00011842"/>
    </source>
</evidence>
<dbReference type="PRINTS" id="PR01070">
    <property type="entry name" value="ACCCTRFRASEB"/>
</dbReference>
<comment type="caution">
    <text evidence="13">The sequence shown here is derived from an EMBL/GenBank/DDBJ whole genome shotgun (WGS) entry which is preliminary data.</text>
</comment>
<feature type="domain" description="CoA carboxyltransferase N-terminal" evidence="11">
    <location>
        <begin position="7"/>
        <end position="263"/>
    </location>
</feature>
<dbReference type="Proteomes" id="UP001174909">
    <property type="component" value="Unassembled WGS sequence"/>
</dbReference>
<comment type="pathway">
    <text evidence="1">Metabolic intermediate metabolism; propanoyl-CoA degradation; succinyl-CoA from propanoyl-CoA: step 1/3.</text>
</comment>
<dbReference type="InterPro" id="IPR029045">
    <property type="entry name" value="ClpP/crotonase-like_dom_sf"/>
</dbReference>
<dbReference type="InterPro" id="IPR011763">
    <property type="entry name" value="COA_CT_C"/>
</dbReference>
<evidence type="ECO:0000256" key="1">
    <source>
        <dbReference type="ARBA" id="ARBA00005060"/>
    </source>
</evidence>
<feature type="domain" description="CoA carboxyltransferase C-terminal" evidence="12">
    <location>
        <begin position="270"/>
        <end position="502"/>
    </location>
</feature>
<evidence type="ECO:0000259" key="11">
    <source>
        <dbReference type="PROSITE" id="PS50980"/>
    </source>
</evidence>
<dbReference type="FunFam" id="3.90.226.10:FF:000016">
    <property type="entry name" value="Propionyl-CoA carboxylase, beta subunit"/>
    <property type="match status" value="1"/>
</dbReference>
<sequence length="528" mass="57202">MVVRRRVDDALDDLKSRREEGRSGGGTRRIEAQHRRGKLTARERIDLLFDQGSFEELDPFALHRATEFGLADQRTLGDAVVTGYGKVNGRLTFVYSQDFTVLGGSLSEVVGKKICKAMDLAANSGAPMVGLIDSGGARIQEGVLSLAGYADIFLRNVRSSGVIPQISVILGPAAGGATYSPALTDFIFMVKGTGQMYITGPDVIKAVTGEVVTHEQLGGADSHASRSGVAHYSLDSEETCLGEVRRLLGFLPQNNMEDPPRYDAFDDPTRSDDELLYIIPDNANAHYDMTQIIGHVVDDGDFMQVHEAFARNVIVGFARMDGRSVGVVAQQPSHLAGVLDINASDKAARFVRFCDAFNIPLVTFIDVPGFLPGADQEYGGIIRHGAKLIYAYAEASVPKISVLTRKAYGGAYIVMSSKGLLGDINYAWPTAEIAVMGPEGAVNIIYRDEISSADDPDAIRNQLVQDYADRLVNPYIAASHGLIDDVIDPADTRSKIISALEMLENKREELRNASMGVFHSDVCLPTQP</sequence>
<evidence type="ECO:0000259" key="12">
    <source>
        <dbReference type="PROSITE" id="PS50989"/>
    </source>
</evidence>
<comment type="similarity">
    <text evidence="2">Belongs to the AccD/PCCB family.</text>
</comment>
<dbReference type="GO" id="GO:0003989">
    <property type="term" value="F:acetyl-CoA carboxylase activity"/>
    <property type="evidence" value="ECO:0007669"/>
    <property type="project" value="InterPro"/>
</dbReference>
<dbReference type="PROSITE" id="PS50980">
    <property type="entry name" value="COA_CT_NTER"/>
    <property type="match status" value="1"/>
</dbReference>
<dbReference type="EMBL" id="CASHTH010004130">
    <property type="protein sequence ID" value="CAI8053890.1"/>
    <property type="molecule type" value="Genomic_DNA"/>
</dbReference>
<evidence type="ECO:0000256" key="5">
    <source>
        <dbReference type="ARBA" id="ARBA00038567"/>
    </source>
</evidence>
<evidence type="ECO:0000256" key="4">
    <source>
        <dbReference type="ARBA" id="ARBA00013050"/>
    </source>
</evidence>
<evidence type="ECO:0000256" key="9">
    <source>
        <dbReference type="ARBA" id="ARBA00049495"/>
    </source>
</evidence>
<dbReference type="FunFam" id="3.90.226.10:FF:000017">
    <property type="entry name" value="Propionyl-CoA carboxylase subunit beta 5"/>
    <property type="match status" value="1"/>
</dbReference>
<evidence type="ECO:0000256" key="2">
    <source>
        <dbReference type="ARBA" id="ARBA00006102"/>
    </source>
</evidence>
<dbReference type="AlphaFoldDB" id="A0AA35XJE2"/>
<dbReference type="PROSITE" id="PS50989">
    <property type="entry name" value="COA_CT_CTER"/>
    <property type="match status" value="1"/>
</dbReference>
<dbReference type="Pfam" id="PF01039">
    <property type="entry name" value="Carboxyl_trans"/>
    <property type="match status" value="1"/>
</dbReference>
<dbReference type="PANTHER" id="PTHR43842">
    <property type="entry name" value="PROPIONYL-COA CARBOXYLASE BETA CHAIN"/>
    <property type="match status" value="1"/>
</dbReference>
<evidence type="ECO:0000256" key="10">
    <source>
        <dbReference type="SAM" id="MobiDB-lite"/>
    </source>
</evidence>
<dbReference type="InterPro" id="IPR000438">
    <property type="entry name" value="Acetyl_CoA_COase_Trfase_b_su"/>
</dbReference>
<organism evidence="13 14">
    <name type="scientific">Geodia barretti</name>
    <name type="common">Barrett's horny sponge</name>
    <dbReference type="NCBI Taxonomy" id="519541"/>
    <lineage>
        <taxon>Eukaryota</taxon>
        <taxon>Metazoa</taxon>
        <taxon>Porifera</taxon>
        <taxon>Demospongiae</taxon>
        <taxon>Heteroscleromorpha</taxon>
        <taxon>Tetractinellida</taxon>
        <taxon>Astrophorina</taxon>
        <taxon>Geodiidae</taxon>
        <taxon>Geodia</taxon>
    </lineage>
</organism>
<evidence type="ECO:0000313" key="14">
    <source>
        <dbReference type="Proteomes" id="UP001174909"/>
    </source>
</evidence>
<dbReference type="SUPFAM" id="SSF52096">
    <property type="entry name" value="ClpP/crotonase"/>
    <property type="match status" value="2"/>
</dbReference>
<name>A0AA35XJE2_GEOBA</name>
<dbReference type="GO" id="GO:0006633">
    <property type="term" value="P:fatty acid biosynthetic process"/>
    <property type="evidence" value="ECO:0007669"/>
    <property type="project" value="InterPro"/>
</dbReference>
<evidence type="ECO:0000256" key="6">
    <source>
        <dbReference type="ARBA" id="ARBA00041138"/>
    </source>
</evidence>
<evidence type="ECO:0000313" key="13">
    <source>
        <dbReference type="EMBL" id="CAI8053890.1"/>
    </source>
</evidence>
<dbReference type="InterPro" id="IPR011762">
    <property type="entry name" value="COA_CT_N"/>
</dbReference>
<comment type="catalytic activity">
    <reaction evidence="9">
        <text>propanoyl-CoA + hydrogencarbonate + ATP = (S)-methylmalonyl-CoA + ADP + phosphate + H(+)</text>
        <dbReference type="Rhea" id="RHEA:23720"/>
        <dbReference type="ChEBI" id="CHEBI:15378"/>
        <dbReference type="ChEBI" id="CHEBI:17544"/>
        <dbReference type="ChEBI" id="CHEBI:30616"/>
        <dbReference type="ChEBI" id="CHEBI:43474"/>
        <dbReference type="ChEBI" id="CHEBI:57327"/>
        <dbReference type="ChEBI" id="CHEBI:57392"/>
        <dbReference type="ChEBI" id="CHEBI:456216"/>
        <dbReference type="EC" id="6.4.1.3"/>
    </reaction>
    <physiologicalReaction direction="left-to-right" evidence="9">
        <dbReference type="Rhea" id="RHEA:23721"/>
    </physiologicalReaction>
</comment>
<reference evidence="13" key="1">
    <citation type="submission" date="2023-03" db="EMBL/GenBank/DDBJ databases">
        <authorList>
            <person name="Steffen K."/>
            <person name="Cardenas P."/>
        </authorList>
    </citation>
    <scope>NUCLEOTIDE SEQUENCE</scope>
</reference>
<dbReference type="GO" id="GO:0009317">
    <property type="term" value="C:acetyl-CoA carboxylase complex"/>
    <property type="evidence" value="ECO:0007669"/>
    <property type="project" value="InterPro"/>
</dbReference>
<dbReference type="Gene3D" id="3.90.226.10">
    <property type="entry name" value="2-enoyl-CoA Hydratase, Chain A, domain 1"/>
    <property type="match status" value="2"/>
</dbReference>
<feature type="region of interest" description="Disordered" evidence="10">
    <location>
        <begin position="14"/>
        <end position="35"/>
    </location>
</feature>